<gene>
    <name evidence="9" type="primary">LOC113790212</name>
</gene>
<dbReference type="InterPro" id="IPR053750">
    <property type="entry name" value="PDCD10_Homolog"/>
</dbReference>
<sequence length="250" mass="28995">MNYKLSTTTTSNNDSDQIQNDIVNYDGELLLNNNNNNRYKSVIDALVWPIVIRPLLYKIQKYNQNAAIILLHSLAKAEHCQPGFLQQFCQMILSMNNIDSINMIESLLRLQANIPEADEQRCRRTEQPFQNLNHCTIQLKRIVAQIPNVIYNRQLFLDTIRKIAAAIKELLDCIYQINSNGFIVNIKDRRSLDNCRREFIRDSKQFSQSLKDYIKNGDEKPVLQCAAQLIYATNSIQKTIKICCDFYGKN</sequence>
<evidence type="ECO:0000313" key="9">
    <source>
        <dbReference type="RefSeq" id="XP_027195647.1"/>
    </source>
</evidence>
<reference evidence="9" key="1">
    <citation type="submission" date="2025-08" db="UniProtKB">
        <authorList>
            <consortium name="RefSeq"/>
        </authorList>
    </citation>
    <scope>IDENTIFICATION</scope>
    <source>
        <strain evidence="9">Airmid</strain>
    </source>
</reference>
<dbReference type="RefSeq" id="XP_027195647.1">
    <property type="nucleotide sequence ID" value="XM_027339846.1"/>
</dbReference>
<dbReference type="Gene3D" id="1.20.120.1950">
    <property type="match status" value="1"/>
</dbReference>
<dbReference type="PANTHER" id="PTHR13250">
    <property type="entry name" value="TF-1 CELL APOPTOSIS RELATED PROTEIN-15"/>
    <property type="match status" value="1"/>
</dbReference>
<keyword evidence="6" id="KW-0472">Membrane</keyword>
<dbReference type="GO" id="GO:0090443">
    <property type="term" value="C:FAR/SIN/STRIPAK complex"/>
    <property type="evidence" value="ECO:0007669"/>
    <property type="project" value="TreeGrafter"/>
</dbReference>
<name>A0A6P6XQC7_DERPT</name>
<dbReference type="Proteomes" id="UP000515146">
    <property type="component" value="Unplaced"/>
</dbReference>
<protein>
    <submittedName>
        <fullName evidence="9">Programmed cell death protein 10-A-like</fullName>
    </submittedName>
</protein>
<accession>A0A6P6XQC7</accession>
<dbReference type="InterPro" id="IPR009652">
    <property type="entry name" value="PDCD10"/>
</dbReference>
<comment type="subcellular location">
    <subcellularLocation>
        <location evidence="1">Cell membrane</location>
        <topology evidence="1">Peripheral membrane protein</topology>
    </subcellularLocation>
    <subcellularLocation>
        <location evidence="2">Cytoplasm</location>
    </subcellularLocation>
</comment>
<evidence type="ECO:0000259" key="7">
    <source>
        <dbReference type="Pfam" id="PF20929"/>
    </source>
</evidence>
<dbReference type="KEGG" id="dpte:113790212"/>
<keyword evidence="4" id="KW-1003">Cell membrane</keyword>
<dbReference type="Pfam" id="PF20929">
    <property type="entry name" value="PDCD10_N"/>
    <property type="match status" value="1"/>
</dbReference>
<evidence type="ECO:0000256" key="2">
    <source>
        <dbReference type="ARBA" id="ARBA00004496"/>
    </source>
</evidence>
<keyword evidence="8" id="KW-1185">Reference proteome</keyword>
<dbReference type="PANTHER" id="PTHR13250:SF1">
    <property type="entry name" value="PROGRAMMED CELL DEATH PROTEIN 10"/>
    <property type="match status" value="1"/>
</dbReference>
<evidence type="ECO:0000256" key="3">
    <source>
        <dbReference type="ARBA" id="ARBA00009181"/>
    </source>
</evidence>
<evidence type="ECO:0000256" key="4">
    <source>
        <dbReference type="ARBA" id="ARBA00022475"/>
    </source>
</evidence>
<dbReference type="Pfam" id="PF06840">
    <property type="entry name" value="PDC10_C"/>
    <property type="match status" value="1"/>
</dbReference>
<dbReference type="OrthoDB" id="6017654at2759"/>
<organism evidence="8 9">
    <name type="scientific">Dermatophagoides pteronyssinus</name>
    <name type="common">European house dust mite</name>
    <dbReference type="NCBI Taxonomy" id="6956"/>
    <lineage>
        <taxon>Eukaryota</taxon>
        <taxon>Metazoa</taxon>
        <taxon>Ecdysozoa</taxon>
        <taxon>Arthropoda</taxon>
        <taxon>Chelicerata</taxon>
        <taxon>Arachnida</taxon>
        <taxon>Acari</taxon>
        <taxon>Acariformes</taxon>
        <taxon>Sarcoptiformes</taxon>
        <taxon>Astigmata</taxon>
        <taxon>Psoroptidia</taxon>
        <taxon>Analgoidea</taxon>
        <taxon>Pyroglyphidae</taxon>
        <taxon>Dermatophagoidinae</taxon>
        <taxon>Dermatophagoides</taxon>
    </lineage>
</organism>
<dbReference type="FunCoup" id="A0A6P6XQC7">
    <property type="interactions" value="1037"/>
</dbReference>
<evidence type="ECO:0000313" key="8">
    <source>
        <dbReference type="Proteomes" id="UP000515146"/>
    </source>
</evidence>
<dbReference type="GO" id="GO:0005737">
    <property type="term" value="C:cytoplasm"/>
    <property type="evidence" value="ECO:0007669"/>
    <property type="project" value="UniProtKB-SubCell"/>
</dbReference>
<evidence type="ECO:0000256" key="5">
    <source>
        <dbReference type="ARBA" id="ARBA00022490"/>
    </source>
</evidence>
<dbReference type="OMA" id="YQCLYSG"/>
<feature type="domain" description="Programmed cell death protein 10 dimerisation" evidence="7">
    <location>
        <begin position="41"/>
        <end position="97"/>
    </location>
</feature>
<dbReference type="InterPro" id="IPR048288">
    <property type="entry name" value="PDCD10_N"/>
</dbReference>
<evidence type="ECO:0000256" key="6">
    <source>
        <dbReference type="ARBA" id="ARBA00023136"/>
    </source>
</evidence>
<proteinExistence type="inferred from homology"/>
<keyword evidence="5" id="KW-0963">Cytoplasm</keyword>
<dbReference type="GO" id="GO:0019901">
    <property type="term" value="F:protein kinase binding"/>
    <property type="evidence" value="ECO:0007669"/>
    <property type="project" value="TreeGrafter"/>
</dbReference>
<dbReference type="InParanoid" id="A0A6P6XQC7"/>
<dbReference type="GO" id="GO:1903358">
    <property type="term" value="P:regulation of Golgi organization"/>
    <property type="evidence" value="ECO:0007669"/>
    <property type="project" value="TreeGrafter"/>
</dbReference>
<evidence type="ECO:0000256" key="1">
    <source>
        <dbReference type="ARBA" id="ARBA00004202"/>
    </source>
</evidence>
<dbReference type="GO" id="GO:0005886">
    <property type="term" value="C:plasma membrane"/>
    <property type="evidence" value="ECO:0007669"/>
    <property type="project" value="UniProtKB-SubCell"/>
</dbReference>
<comment type="similarity">
    <text evidence="3">Belongs to the PDCD10 family.</text>
</comment>
<dbReference type="AlphaFoldDB" id="A0A6P6XQC7"/>